<dbReference type="Proteomes" id="UP000238392">
    <property type="component" value="Unassembled WGS sequence"/>
</dbReference>
<feature type="transmembrane region" description="Helical" evidence="11">
    <location>
        <begin position="645"/>
        <end position="665"/>
    </location>
</feature>
<comment type="function">
    <text evidence="1">NDH-1 shuttles electrons from NADH, via FMN and iron-sulfur (Fe-S) centers, to quinones in the respiratory chain. The immediate electron acceptor for the enzyme in this species is believed to be ubiquinone. Couples the redox reaction to proton translocation (for every two electrons transferred, four hydrogen ions are translocated across the cytoplasmic membrane), and thus conserves the redox energy in a proton gradient.</text>
</comment>
<dbReference type="GO" id="GO:0005886">
    <property type="term" value="C:plasma membrane"/>
    <property type="evidence" value="ECO:0007669"/>
    <property type="project" value="UniProtKB-SubCell"/>
</dbReference>
<feature type="transmembrane region" description="Helical" evidence="11">
    <location>
        <begin position="710"/>
        <end position="729"/>
    </location>
</feature>
<keyword evidence="8" id="KW-0406">Ion transport</keyword>
<dbReference type="InterPro" id="IPR050616">
    <property type="entry name" value="CPA3_Na-H_Antiporter_A"/>
</dbReference>
<feature type="domain" description="MrpA C-terminal/MbhE" evidence="16">
    <location>
        <begin position="704"/>
        <end position="782"/>
    </location>
</feature>
<keyword evidence="7 11" id="KW-1133">Transmembrane helix</keyword>
<keyword evidence="4" id="KW-0050">Antiport</keyword>
<dbReference type="GO" id="GO:0015297">
    <property type="term" value="F:antiporter activity"/>
    <property type="evidence" value="ECO:0007669"/>
    <property type="project" value="UniProtKB-KW"/>
</dbReference>
<keyword evidence="5" id="KW-1003">Cell membrane</keyword>
<feature type="transmembrane region" description="Helical" evidence="11">
    <location>
        <begin position="619"/>
        <end position="640"/>
    </location>
</feature>
<sequence>MAGRLLPSHKKLQQIEGPATVSLFLIAALPFLGALLPGLMVKAGRNTCATWTGIISLSALIGLLVHAPAVLRGEVIEASVEWMPLLGLNASFYLDGLGLLFGTLILGIGCLIILYARFYLSRQDPMGNFYTYLLLFQGAMVGIVLSDNILMLLVFWELTSLSSFLLIGYWNHLPEGRQGARMALTVTGTGGLALIGGMVMLGEIAGTYELTELLQMRDVIQQSPLYVPALLLILLGAFTKSAQFPFHFWLPRAMAAPTPVSAYLHSATMVKAGLFLMARLYPVMSGTAEWFWIVTLAGLITMVLGALIGIFQNDLKGLLAYSTVSHLGLITMLLGFSTEAAAIGAAFHIINHATFKASLFMTAGIVDHEAHTRDIRRLGGLRHLMPITFAISVIATLSMAGIPPFNGFLSKEMMLEAAAHAHLGENAWLIPTLATIGALFSVAYSFRLLIHTWFGPVRDDYPHKPHDPGFGMYASPALLAVLVILIGLFSQPLVGHAVEVIAASILGNGAHPHVHLALWHGVTPALYMSGVAVAGGLALLAMYKPLNAMWETAPRPDAKVIFDAIVAVVTRISNGFTDLLHDGALTRYAAIFFVFSALVSAHAYFGVDATQLTRTPIEAGILPIIAWFALIVSAACVVVYHRHRLLALVILGIIGVVVSLSFNYLSAPDLALTQLSVEVVTIVLLLLALNFLPEHTPVESGSARRIRDGVIAGGVGLGVAALAYVVMLSDFALPSIAEYHLANSYKGGGGTNVVNVILVDFRGFDTFGEITVLGIAALIIYGVTEGLLGSKVRQVLLERRPNHPIAGDEHPMMMVVATRLMLPIALMVGVYIYLRGHNDPGGGFIAGLVVAIAVLMQYMASGYDWADKRQRYPYHATIAAGVMIAGITGIGAFFNNMPFLTSDYGYFQIPPMGKFELATAMGFDLGVFLAVVGAVMLTLESLSRLAYRRGDMPDEYPMDINPSRAAVETTENEDKT</sequence>
<dbReference type="InterPro" id="IPR001516">
    <property type="entry name" value="Proton_antipo_N"/>
</dbReference>
<dbReference type="Pfam" id="PF00361">
    <property type="entry name" value="Proton_antipo_M"/>
    <property type="match status" value="1"/>
</dbReference>
<evidence type="ECO:0000256" key="4">
    <source>
        <dbReference type="ARBA" id="ARBA00022449"/>
    </source>
</evidence>
<feature type="transmembrane region" description="Helical" evidence="11">
    <location>
        <begin position="588"/>
        <end position="607"/>
    </location>
</feature>
<evidence type="ECO:0000256" key="9">
    <source>
        <dbReference type="ARBA" id="ARBA00023136"/>
    </source>
</evidence>
<evidence type="ECO:0000313" key="17">
    <source>
        <dbReference type="EMBL" id="PRY91674.1"/>
    </source>
</evidence>
<keyword evidence="3" id="KW-0813">Transport</keyword>
<name>A0A2T0WYK1_9RHOB</name>
<evidence type="ECO:0000256" key="1">
    <source>
        <dbReference type="ARBA" id="ARBA00002378"/>
    </source>
</evidence>
<dbReference type="Pfam" id="PF20501">
    <property type="entry name" value="MbhE"/>
    <property type="match status" value="1"/>
</dbReference>
<evidence type="ECO:0000256" key="10">
    <source>
        <dbReference type="RuleBase" id="RU000320"/>
    </source>
</evidence>
<evidence type="ECO:0000256" key="11">
    <source>
        <dbReference type="SAM" id="Phobius"/>
    </source>
</evidence>
<feature type="domain" description="Na+/H+ antiporter MnhB subunit-related protein" evidence="14">
    <location>
        <begin position="814"/>
        <end position="936"/>
    </location>
</feature>
<dbReference type="AlphaFoldDB" id="A0A2T0WYK1"/>
<feature type="transmembrane region" description="Helical" evidence="11">
    <location>
        <begin position="48"/>
        <end position="71"/>
    </location>
</feature>
<feature type="transmembrane region" description="Helical" evidence="11">
    <location>
        <begin position="840"/>
        <end position="860"/>
    </location>
</feature>
<evidence type="ECO:0000256" key="2">
    <source>
        <dbReference type="ARBA" id="ARBA00004651"/>
    </source>
</evidence>
<feature type="domain" description="MrpA C-terminal/MbhD" evidence="15">
    <location>
        <begin position="629"/>
        <end position="694"/>
    </location>
</feature>
<keyword evidence="6 10" id="KW-0812">Transmembrane</keyword>
<keyword evidence="18" id="KW-1185">Reference proteome</keyword>
<protein>
    <submittedName>
        <fullName evidence="17">Multicomponent K+:H+ antiporter subunit A</fullName>
    </submittedName>
</protein>
<feature type="transmembrane region" description="Helical" evidence="11">
    <location>
        <begin position="225"/>
        <end position="250"/>
    </location>
</feature>
<comment type="caution">
    <text evidence="17">The sequence shown here is derived from an EMBL/GenBank/DDBJ whole genome shotgun (WGS) entry which is preliminary data.</text>
</comment>
<feature type="transmembrane region" description="Helical" evidence="11">
    <location>
        <begin position="811"/>
        <end position="834"/>
    </location>
</feature>
<feature type="transmembrane region" description="Helical" evidence="11">
    <location>
        <begin position="91"/>
        <end position="115"/>
    </location>
</feature>
<feature type="transmembrane region" description="Helical" evidence="11">
    <location>
        <begin position="770"/>
        <end position="790"/>
    </location>
</feature>
<feature type="domain" description="NADH:quinone oxidoreductase/Mrp antiporter transmembrane" evidence="12">
    <location>
        <begin position="146"/>
        <end position="423"/>
    </location>
</feature>
<evidence type="ECO:0000256" key="8">
    <source>
        <dbReference type="ARBA" id="ARBA00023065"/>
    </source>
</evidence>
<gene>
    <name evidence="17" type="ORF">CLV74_103260</name>
</gene>
<accession>A0A2T0WYK1</accession>
<dbReference type="Pfam" id="PF04039">
    <property type="entry name" value="MnhB"/>
    <property type="match status" value="1"/>
</dbReference>
<dbReference type="InterPro" id="IPR025383">
    <property type="entry name" value="MrpA_C/MbhD"/>
</dbReference>
<reference evidence="17 18" key="1">
    <citation type="submission" date="2018-03" db="EMBL/GenBank/DDBJ databases">
        <title>Genomic Encyclopedia of Archaeal and Bacterial Type Strains, Phase II (KMG-II): from individual species to whole genera.</title>
        <authorList>
            <person name="Goeker M."/>
        </authorList>
    </citation>
    <scope>NUCLEOTIDE SEQUENCE [LARGE SCALE GENOMIC DNA]</scope>
    <source>
        <strain evidence="17 18">DSM 100212</strain>
    </source>
</reference>
<dbReference type="NCBIfam" id="NF009288">
    <property type="entry name" value="PRK12648.1"/>
    <property type="match status" value="1"/>
</dbReference>
<evidence type="ECO:0000259" key="14">
    <source>
        <dbReference type="Pfam" id="PF04039"/>
    </source>
</evidence>
<evidence type="ECO:0000256" key="6">
    <source>
        <dbReference type="ARBA" id="ARBA00022692"/>
    </source>
</evidence>
<dbReference type="Pfam" id="PF13244">
    <property type="entry name" value="MbhD"/>
    <property type="match status" value="1"/>
</dbReference>
<keyword evidence="9 11" id="KW-0472">Membrane</keyword>
<evidence type="ECO:0000256" key="5">
    <source>
        <dbReference type="ARBA" id="ARBA00022475"/>
    </source>
</evidence>
<feature type="transmembrane region" description="Helical" evidence="11">
    <location>
        <begin position="387"/>
        <end position="408"/>
    </location>
</feature>
<evidence type="ECO:0000259" key="12">
    <source>
        <dbReference type="Pfam" id="PF00361"/>
    </source>
</evidence>
<dbReference type="InterPro" id="IPR046806">
    <property type="entry name" value="MrpA_C/MbhE"/>
</dbReference>
<dbReference type="EMBL" id="PVTQ01000003">
    <property type="protein sequence ID" value="PRY91674.1"/>
    <property type="molecule type" value="Genomic_DNA"/>
</dbReference>
<dbReference type="InterPro" id="IPR007182">
    <property type="entry name" value="MnhB"/>
</dbReference>
<dbReference type="GO" id="GO:0006811">
    <property type="term" value="P:monoatomic ion transport"/>
    <property type="evidence" value="ECO:0007669"/>
    <property type="project" value="UniProtKB-KW"/>
</dbReference>
<dbReference type="PANTHER" id="PTHR43373:SF1">
    <property type="entry name" value="NA(+)_H(+) ANTIPORTER SUBUNIT A"/>
    <property type="match status" value="1"/>
</dbReference>
<evidence type="ECO:0000259" key="13">
    <source>
        <dbReference type="Pfam" id="PF00662"/>
    </source>
</evidence>
<evidence type="ECO:0000256" key="3">
    <source>
        <dbReference type="ARBA" id="ARBA00022448"/>
    </source>
</evidence>
<feature type="transmembrane region" description="Helical" evidence="11">
    <location>
        <begin position="290"/>
        <end position="311"/>
    </location>
</feature>
<feature type="transmembrane region" description="Helical" evidence="11">
    <location>
        <begin position="182"/>
        <end position="205"/>
    </location>
</feature>
<feature type="transmembrane region" description="Helical" evidence="11">
    <location>
        <begin position="127"/>
        <end position="145"/>
    </location>
</feature>
<evidence type="ECO:0000259" key="16">
    <source>
        <dbReference type="Pfam" id="PF20501"/>
    </source>
</evidence>
<organism evidence="17 18">
    <name type="scientific">Donghicola tyrosinivorans</name>
    <dbReference type="NCBI Taxonomy" id="1652492"/>
    <lineage>
        <taxon>Bacteria</taxon>
        <taxon>Pseudomonadati</taxon>
        <taxon>Pseudomonadota</taxon>
        <taxon>Alphaproteobacteria</taxon>
        <taxon>Rhodobacterales</taxon>
        <taxon>Roseobacteraceae</taxon>
        <taxon>Donghicola</taxon>
    </lineage>
</organism>
<comment type="subcellular location">
    <subcellularLocation>
        <location evidence="2">Cell membrane</location>
        <topology evidence="2">Multi-pass membrane protein</topology>
    </subcellularLocation>
    <subcellularLocation>
        <location evidence="10">Membrane</location>
        <topology evidence="10">Multi-pass membrane protein</topology>
    </subcellularLocation>
</comment>
<dbReference type="PANTHER" id="PTHR43373">
    <property type="entry name" value="NA(+)/H(+) ANTIPORTER SUBUNIT"/>
    <property type="match status" value="1"/>
</dbReference>
<feature type="transmembrane region" description="Helical" evidence="11">
    <location>
        <begin position="671"/>
        <end position="689"/>
    </location>
</feature>
<feature type="transmembrane region" description="Helical" evidence="11">
    <location>
        <begin position="917"/>
        <end position="939"/>
    </location>
</feature>
<feature type="transmembrane region" description="Helical" evidence="11">
    <location>
        <begin position="20"/>
        <end position="41"/>
    </location>
</feature>
<evidence type="ECO:0000256" key="7">
    <source>
        <dbReference type="ARBA" id="ARBA00022989"/>
    </source>
</evidence>
<feature type="transmembrane region" description="Helical" evidence="11">
    <location>
        <begin position="428"/>
        <end position="450"/>
    </location>
</feature>
<feature type="transmembrane region" description="Helical" evidence="11">
    <location>
        <begin position="262"/>
        <end position="284"/>
    </location>
</feature>
<dbReference type="PRINTS" id="PR01434">
    <property type="entry name" value="NADHDHGNASE5"/>
</dbReference>
<proteinExistence type="predicted"/>
<evidence type="ECO:0000313" key="18">
    <source>
        <dbReference type="Proteomes" id="UP000238392"/>
    </source>
</evidence>
<feature type="transmembrane region" description="Helical" evidence="11">
    <location>
        <begin position="872"/>
        <end position="897"/>
    </location>
</feature>
<dbReference type="Pfam" id="PF00662">
    <property type="entry name" value="Proton_antipo_N"/>
    <property type="match status" value="1"/>
</dbReference>
<evidence type="ECO:0000259" key="15">
    <source>
        <dbReference type="Pfam" id="PF13244"/>
    </source>
</evidence>
<feature type="transmembrane region" description="Helical" evidence="11">
    <location>
        <begin position="525"/>
        <end position="543"/>
    </location>
</feature>
<dbReference type="InterPro" id="IPR001750">
    <property type="entry name" value="ND/Mrp_TM"/>
</dbReference>
<feature type="domain" description="NADH-Ubiquinone oxidoreductase (complex I) chain 5 N-terminal" evidence="13">
    <location>
        <begin position="86"/>
        <end position="129"/>
    </location>
</feature>
<feature type="transmembrane region" description="Helical" evidence="11">
    <location>
        <begin position="470"/>
        <end position="489"/>
    </location>
</feature>